<comment type="caution">
    <text evidence="6">The sequence shown here is derived from an EMBL/GenBank/DDBJ whole genome shotgun (WGS) entry which is preliminary data.</text>
</comment>
<protein>
    <submittedName>
        <fullName evidence="6">Histidine kinase</fullName>
    </submittedName>
</protein>
<dbReference type="GO" id="GO:0016301">
    <property type="term" value="F:kinase activity"/>
    <property type="evidence" value="ECO:0007669"/>
    <property type="project" value="UniProtKB-KW"/>
</dbReference>
<keyword evidence="6" id="KW-0418">Kinase</keyword>
<dbReference type="STRING" id="1429043.X474_15685"/>
<evidence type="ECO:0000256" key="2">
    <source>
        <dbReference type="ARBA" id="ARBA00023012"/>
    </source>
</evidence>
<dbReference type="InParanoid" id="A0A0D2JUF5"/>
<dbReference type="GO" id="GO:0032993">
    <property type="term" value="C:protein-DNA complex"/>
    <property type="evidence" value="ECO:0007669"/>
    <property type="project" value="TreeGrafter"/>
</dbReference>
<keyword evidence="3" id="KW-0238">DNA-binding</keyword>
<feature type="modified residue" description="4-aspartylphosphate" evidence="4">
    <location>
        <position position="51"/>
    </location>
</feature>
<keyword evidence="7" id="KW-1185">Reference proteome</keyword>
<keyword evidence="1 4" id="KW-0597">Phosphoprotein</keyword>
<evidence type="ECO:0000313" key="6">
    <source>
        <dbReference type="EMBL" id="KIX13135.1"/>
    </source>
</evidence>
<dbReference type="PROSITE" id="PS50110">
    <property type="entry name" value="RESPONSE_REGULATORY"/>
    <property type="match status" value="1"/>
</dbReference>
<dbReference type="PANTHER" id="PTHR48111">
    <property type="entry name" value="REGULATOR OF RPOS"/>
    <property type="match status" value="1"/>
</dbReference>
<dbReference type="AlphaFoldDB" id="A0A0D2JUF5"/>
<dbReference type="EMBL" id="AZAC01000018">
    <property type="protein sequence ID" value="KIX13135.1"/>
    <property type="molecule type" value="Genomic_DNA"/>
</dbReference>
<evidence type="ECO:0000256" key="4">
    <source>
        <dbReference type="PROSITE-ProRule" id="PRU00169"/>
    </source>
</evidence>
<gene>
    <name evidence="6" type="ORF">X474_15685</name>
</gene>
<evidence type="ECO:0000313" key="7">
    <source>
        <dbReference type="Proteomes" id="UP000032233"/>
    </source>
</evidence>
<feature type="domain" description="Response regulatory" evidence="5">
    <location>
        <begin position="2"/>
        <end position="115"/>
    </location>
</feature>
<proteinExistence type="predicted"/>
<keyword evidence="6" id="KW-0808">Transferase</keyword>
<dbReference type="RefSeq" id="WP_044349788.1">
    <property type="nucleotide sequence ID" value="NZ_AZAC01000018.1"/>
</dbReference>
<dbReference type="InterPro" id="IPR001789">
    <property type="entry name" value="Sig_transdc_resp-reg_receiver"/>
</dbReference>
<evidence type="ECO:0000256" key="1">
    <source>
        <dbReference type="ARBA" id="ARBA00022553"/>
    </source>
</evidence>
<dbReference type="Gene3D" id="3.40.50.2300">
    <property type="match status" value="1"/>
</dbReference>
<dbReference type="GO" id="GO:0005829">
    <property type="term" value="C:cytosol"/>
    <property type="evidence" value="ECO:0007669"/>
    <property type="project" value="TreeGrafter"/>
</dbReference>
<dbReference type="SUPFAM" id="SSF52172">
    <property type="entry name" value="CheY-like"/>
    <property type="match status" value="1"/>
</dbReference>
<sequence length="115" mass="12924">MKVLLIDDEKELVTTLSERLEIRGISSDWAVSGEDGLELIKKQPYDWVVVDLKMPGLGGFEAIKAIKKQRPETRIILLTGHSSAEDLDHALKLGANRYLVKPVDIEDLLNLMMQP</sequence>
<name>A0A0D2JUF5_9BACT</name>
<dbReference type="GO" id="GO:0000156">
    <property type="term" value="F:phosphorelay response regulator activity"/>
    <property type="evidence" value="ECO:0007669"/>
    <property type="project" value="TreeGrafter"/>
</dbReference>
<keyword evidence="2" id="KW-0902">Two-component regulatory system</keyword>
<dbReference type="SMART" id="SM00448">
    <property type="entry name" value="REC"/>
    <property type="match status" value="1"/>
</dbReference>
<reference evidence="6 7" key="1">
    <citation type="submission" date="2013-11" db="EMBL/GenBank/DDBJ databases">
        <title>Metagenomic analysis of a methanogenic consortium involved in long chain n-alkane degradation.</title>
        <authorList>
            <person name="Davidova I.A."/>
            <person name="Callaghan A.V."/>
            <person name="Wawrik B."/>
            <person name="Pruitt S."/>
            <person name="Marks C."/>
            <person name="Duncan K.E."/>
            <person name="Suflita J.M."/>
        </authorList>
    </citation>
    <scope>NUCLEOTIDE SEQUENCE [LARGE SCALE GENOMIC DNA]</scope>
    <source>
        <strain evidence="6 7">SPR</strain>
    </source>
</reference>
<dbReference type="Pfam" id="PF00072">
    <property type="entry name" value="Response_reg"/>
    <property type="match status" value="1"/>
</dbReference>
<dbReference type="InterPro" id="IPR011006">
    <property type="entry name" value="CheY-like_superfamily"/>
</dbReference>
<accession>A0A0D2JUF5</accession>
<evidence type="ECO:0000259" key="5">
    <source>
        <dbReference type="PROSITE" id="PS50110"/>
    </source>
</evidence>
<dbReference type="OrthoDB" id="9788090at2"/>
<dbReference type="InterPro" id="IPR039420">
    <property type="entry name" value="WalR-like"/>
</dbReference>
<evidence type="ECO:0000256" key="3">
    <source>
        <dbReference type="ARBA" id="ARBA00023125"/>
    </source>
</evidence>
<dbReference type="PANTHER" id="PTHR48111:SF40">
    <property type="entry name" value="PHOSPHATE REGULON TRANSCRIPTIONAL REGULATORY PROTEIN PHOB"/>
    <property type="match status" value="1"/>
</dbReference>
<dbReference type="Proteomes" id="UP000032233">
    <property type="component" value="Unassembled WGS sequence"/>
</dbReference>
<dbReference type="GO" id="GO:0000976">
    <property type="term" value="F:transcription cis-regulatory region binding"/>
    <property type="evidence" value="ECO:0007669"/>
    <property type="project" value="TreeGrafter"/>
</dbReference>
<organism evidence="6 7">
    <name type="scientific">Dethiosulfatarculus sandiegensis</name>
    <dbReference type="NCBI Taxonomy" id="1429043"/>
    <lineage>
        <taxon>Bacteria</taxon>
        <taxon>Pseudomonadati</taxon>
        <taxon>Thermodesulfobacteriota</taxon>
        <taxon>Desulfarculia</taxon>
        <taxon>Desulfarculales</taxon>
        <taxon>Desulfarculaceae</taxon>
        <taxon>Dethiosulfatarculus</taxon>
    </lineage>
</organism>
<dbReference type="GO" id="GO:0006355">
    <property type="term" value="P:regulation of DNA-templated transcription"/>
    <property type="evidence" value="ECO:0007669"/>
    <property type="project" value="TreeGrafter"/>
</dbReference>